<evidence type="ECO:0000256" key="10">
    <source>
        <dbReference type="ARBA" id="ARBA00023157"/>
    </source>
</evidence>
<dbReference type="Pfam" id="PF02244">
    <property type="entry name" value="Propep_M14"/>
    <property type="match status" value="1"/>
</dbReference>
<dbReference type="PANTHER" id="PTHR11705">
    <property type="entry name" value="PROTEASE FAMILY M14 CARBOXYPEPTIDASE A,B"/>
    <property type="match status" value="1"/>
</dbReference>
<comment type="cofactor">
    <cofactor evidence="1">
        <name>Zn(2+)</name>
        <dbReference type="ChEBI" id="CHEBI:29105"/>
    </cofactor>
</comment>
<evidence type="ECO:0000256" key="2">
    <source>
        <dbReference type="ARBA" id="ARBA00005988"/>
    </source>
</evidence>
<evidence type="ECO:0000256" key="3">
    <source>
        <dbReference type="ARBA" id="ARBA00022645"/>
    </source>
</evidence>
<dbReference type="Proteomes" id="UP000009192">
    <property type="component" value="Unassembled WGS sequence"/>
</dbReference>
<evidence type="ECO:0000256" key="6">
    <source>
        <dbReference type="ARBA" id="ARBA00022729"/>
    </source>
</evidence>
<keyword evidence="10" id="KW-1015">Disulfide bond</keyword>
<feature type="signal peptide" evidence="12">
    <location>
        <begin position="1"/>
        <end position="18"/>
    </location>
</feature>
<evidence type="ECO:0000256" key="8">
    <source>
        <dbReference type="ARBA" id="ARBA00022833"/>
    </source>
</evidence>
<dbReference type="Gene3D" id="3.40.630.10">
    <property type="entry name" value="Zn peptidases"/>
    <property type="match status" value="1"/>
</dbReference>
<feature type="chain" id="PRO_5006387962" description="Peptidase M14 domain-containing protein" evidence="12">
    <location>
        <begin position="19"/>
        <end position="181"/>
    </location>
</feature>
<dbReference type="PANTHER" id="PTHR11705:SF123">
    <property type="entry name" value="PEPTIDASE M14 CARBOXYPEPTIDASE A DOMAIN-CONTAINING PROTEIN-RELATED"/>
    <property type="match status" value="1"/>
</dbReference>
<keyword evidence="6 12" id="KW-0732">Signal</keyword>
<dbReference type="InterPro" id="IPR036990">
    <property type="entry name" value="M14A-like_propep"/>
</dbReference>
<accession>A0A0Q9XHK6</accession>
<dbReference type="GO" id="GO:0005615">
    <property type="term" value="C:extracellular space"/>
    <property type="evidence" value="ECO:0007669"/>
    <property type="project" value="TreeGrafter"/>
</dbReference>
<comment type="caution">
    <text evidence="11">Lacks conserved residue(s) required for the propagation of feature annotation.</text>
</comment>
<keyword evidence="7" id="KW-0378">Hydrolase</keyword>
<dbReference type="KEGG" id="dmo:Dmoj_GI26563"/>
<dbReference type="OrthoDB" id="3626597at2759"/>
<evidence type="ECO:0000256" key="11">
    <source>
        <dbReference type="PROSITE-ProRule" id="PRU01379"/>
    </source>
</evidence>
<evidence type="ECO:0000256" key="12">
    <source>
        <dbReference type="SAM" id="SignalP"/>
    </source>
</evidence>
<evidence type="ECO:0000256" key="1">
    <source>
        <dbReference type="ARBA" id="ARBA00001947"/>
    </source>
</evidence>
<dbReference type="PROSITE" id="PS52035">
    <property type="entry name" value="PEPTIDASE_M14"/>
    <property type="match status" value="1"/>
</dbReference>
<dbReference type="Gene3D" id="3.30.70.340">
    <property type="entry name" value="Metallocarboxypeptidase-like"/>
    <property type="match status" value="1"/>
</dbReference>
<keyword evidence="5" id="KW-0479">Metal-binding</keyword>
<keyword evidence="9" id="KW-0482">Metalloprotease</keyword>
<feature type="non-terminal residue" evidence="14">
    <location>
        <position position="181"/>
    </location>
</feature>
<organism evidence="14 15">
    <name type="scientific">Drosophila mojavensis</name>
    <name type="common">Fruit fly</name>
    <dbReference type="NCBI Taxonomy" id="7230"/>
    <lineage>
        <taxon>Eukaryota</taxon>
        <taxon>Metazoa</taxon>
        <taxon>Ecdysozoa</taxon>
        <taxon>Arthropoda</taxon>
        <taxon>Hexapoda</taxon>
        <taxon>Insecta</taxon>
        <taxon>Pterygota</taxon>
        <taxon>Neoptera</taxon>
        <taxon>Endopterygota</taxon>
        <taxon>Diptera</taxon>
        <taxon>Brachycera</taxon>
        <taxon>Muscomorpha</taxon>
        <taxon>Ephydroidea</taxon>
        <taxon>Drosophilidae</taxon>
        <taxon>Drosophila</taxon>
    </lineage>
</organism>
<evidence type="ECO:0000313" key="15">
    <source>
        <dbReference type="Proteomes" id="UP000009192"/>
    </source>
</evidence>
<evidence type="ECO:0000313" key="14">
    <source>
        <dbReference type="EMBL" id="KRG07899.1"/>
    </source>
</evidence>
<proteinExistence type="inferred from homology"/>
<dbReference type="AlphaFoldDB" id="A0A0Q9XHK6"/>
<reference evidence="14 15" key="1">
    <citation type="journal article" date="2007" name="Nature">
        <title>Evolution of genes and genomes on the Drosophila phylogeny.</title>
        <authorList>
            <consortium name="Drosophila 12 Genomes Consortium"/>
            <person name="Clark A.G."/>
            <person name="Eisen M.B."/>
            <person name="Smith D.R."/>
            <person name="Bergman C.M."/>
            <person name="Oliver B."/>
            <person name="Markow T.A."/>
            <person name="Kaufman T.C."/>
            <person name="Kellis M."/>
            <person name="Gelbart W."/>
            <person name="Iyer V.N."/>
            <person name="Pollard D.A."/>
            <person name="Sackton T.B."/>
            <person name="Larracuente A.M."/>
            <person name="Singh N.D."/>
            <person name="Abad J.P."/>
            <person name="Abt D.N."/>
            <person name="Adryan B."/>
            <person name="Aguade M."/>
            <person name="Akashi H."/>
            <person name="Anderson W.W."/>
            <person name="Aquadro C.F."/>
            <person name="Ardell D.H."/>
            <person name="Arguello R."/>
            <person name="Artieri C.G."/>
            <person name="Barbash D.A."/>
            <person name="Barker D."/>
            <person name="Barsanti P."/>
            <person name="Batterham P."/>
            <person name="Batzoglou S."/>
            <person name="Begun D."/>
            <person name="Bhutkar A."/>
            <person name="Blanco E."/>
            <person name="Bosak S.A."/>
            <person name="Bradley R.K."/>
            <person name="Brand A.D."/>
            <person name="Brent M.R."/>
            <person name="Brooks A.N."/>
            <person name="Brown R.H."/>
            <person name="Butlin R.K."/>
            <person name="Caggese C."/>
            <person name="Calvi B.R."/>
            <person name="Bernardo de Carvalho A."/>
            <person name="Caspi A."/>
            <person name="Castrezana S."/>
            <person name="Celniker S.E."/>
            <person name="Chang J.L."/>
            <person name="Chapple C."/>
            <person name="Chatterji S."/>
            <person name="Chinwalla A."/>
            <person name="Civetta A."/>
            <person name="Clifton S.W."/>
            <person name="Comeron J.M."/>
            <person name="Costello J.C."/>
            <person name="Coyne J.A."/>
            <person name="Daub J."/>
            <person name="David R.G."/>
            <person name="Delcher A.L."/>
            <person name="Delehaunty K."/>
            <person name="Do C.B."/>
            <person name="Ebling H."/>
            <person name="Edwards K."/>
            <person name="Eickbush T."/>
            <person name="Evans J.D."/>
            <person name="Filipski A."/>
            <person name="Findeiss S."/>
            <person name="Freyhult E."/>
            <person name="Fulton L."/>
            <person name="Fulton R."/>
            <person name="Garcia A.C."/>
            <person name="Gardiner A."/>
            <person name="Garfield D.A."/>
            <person name="Garvin B.E."/>
            <person name="Gibson G."/>
            <person name="Gilbert D."/>
            <person name="Gnerre S."/>
            <person name="Godfrey J."/>
            <person name="Good R."/>
            <person name="Gotea V."/>
            <person name="Gravely B."/>
            <person name="Greenberg A.J."/>
            <person name="Griffiths-Jones S."/>
            <person name="Gross S."/>
            <person name="Guigo R."/>
            <person name="Gustafson E.A."/>
            <person name="Haerty W."/>
            <person name="Hahn M.W."/>
            <person name="Halligan D.L."/>
            <person name="Halpern A.L."/>
            <person name="Halter G.M."/>
            <person name="Han M.V."/>
            <person name="Heger A."/>
            <person name="Hillier L."/>
            <person name="Hinrichs A.S."/>
            <person name="Holmes I."/>
            <person name="Hoskins R.A."/>
            <person name="Hubisz M.J."/>
            <person name="Hultmark D."/>
            <person name="Huntley M.A."/>
            <person name="Jaffe D.B."/>
            <person name="Jagadeeshan S."/>
            <person name="Jeck W.R."/>
            <person name="Johnson J."/>
            <person name="Jones C.D."/>
            <person name="Jordan W.C."/>
            <person name="Karpen G.H."/>
            <person name="Kataoka E."/>
            <person name="Keightley P.D."/>
            <person name="Kheradpour P."/>
            <person name="Kirkness E.F."/>
            <person name="Koerich L.B."/>
            <person name="Kristiansen K."/>
            <person name="Kudrna D."/>
            <person name="Kulathinal R.J."/>
            <person name="Kumar S."/>
            <person name="Kwok R."/>
            <person name="Lander E."/>
            <person name="Langley C.H."/>
            <person name="Lapoint R."/>
            <person name="Lazzaro B.P."/>
            <person name="Lee S.J."/>
            <person name="Levesque L."/>
            <person name="Li R."/>
            <person name="Lin C.F."/>
            <person name="Lin M.F."/>
            <person name="Lindblad-Toh K."/>
            <person name="Llopart A."/>
            <person name="Long M."/>
            <person name="Low L."/>
            <person name="Lozovsky E."/>
            <person name="Lu J."/>
            <person name="Luo M."/>
            <person name="Machado C.A."/>
            <person name="Makalowski W."/>
            <person name="Marzo M."/>
            <person name="Matsuda M."/>
            <person name="Matzkin L."/>
            <person name="McAllister B."/>
            <person name="McBride C.S."/>
            <person name="McKernan B."/>
            <person name="McKernan K."/>
            <person name="Mendez-Lago M."/>
            <person name="Minx P."/>
            <person name="Mollenhauer M.U."/>
            <person name="Montooth K."/>
            <person name="Mount S.M."/>
            <person name="Mu X."/>
            <person name="Myers E."/>
            <person name="Negre B."/>
            <person name="Newfeld S."/>
            <person name="Nielsen R."/>
            <person name="Noor M.A."/>
            <person name="O'Grady P."/>
            <person name="Pachter L."/>
            <person name="Papaceit M."/>
            <person name="Parisi M.J."/>
            <person name="Parisi M."/>
            <person name="Parts L."/>
            <person name="Pedersen J.S."/>
            <person name="Pesole G."/>
            <person name="Phillippy A.M."/>
            <person name="Ponting C.P."/>
            <person name="Pop M."/>
            <person name="Porcelli D."/>
            <person name="Powell J.R."/>
            <person name="Prohaska S."/>
            <person name="Pruitt K."/>
            <person name="Puig M."/>
            <person name="Quesneville H."/>
            <person name="Ram K.R."/>
            <person name="Rand D."/>
            <person name="Rasmussen M.D."/>
            <person name="Reed L.K."/>
            <person name="Reenan R."/>
            <person name="Reily A."/>
            <person name="Remington K.A."/>
            <person name="Rieger T.T."/>
            <person name="Ritchie M.G."/>
            <person name="Robin C."/>
            <person name="Rogers Y.H."/>
            <person name="Rohde C."/>
            <person name="Rozas J."/>
            <person name="Rubenfield M.J."/>
            <person name="Ruiz A."/>
            <person name="Russo S."/>
            <person name="Salzberg S.L."/>
            <person name="Sanchez-Gracia A."/>
            <person name="Saranga D.J."/>
            <person name="Sato H."/>
            <person name="Schaeffer S.W."/>
            <person name="Schatz M.C."/>
            <person name="Schlenke T."/>
            <person name="Schwartz R."/>
            <person name="Segarra C."/>
            <person name="Singh R.S."/>
            <person name="Sirot L."/>
            <person name="Sirota M."/>
            <person name="Sisneros N.B."/>
            <person name="Smith C.D."/>
            <person name="Smith T.F."/>
            <person name="Spieth J."/>
            <person name="Stage D.E."/>
            <person name="Stark A."/>
            <person name="Stephan W."/>
            <person name="Strausberg R.L."/>
            <person name="Strempel S."/>
            <person name="Sturgill D."/>
            <person name="Sutton G."/>
            <person name="Sutton G.G."/>
            <person name="Tao W."/>
            <person name="Teichmann S."/>
            <person name="Tobari Y.N."/>
            <person name="Tomimura Y."/>
            <person name="Tsolas J.M."/>
            <person name="Valente V.L."/>
            <person name="Venter E."/>
            <person name="Venter J.C."/>
            <person name="Vicario S."/>
            <person name="Vieira F.G."/>
            <person name="Vilella A.J."/>
            <person name="Villasante A."/>
            <person name="Walenz B."/>
            <person name="Wang J."/>
            <person name="Wasserman M."/>
            <person name="Watts T."/>
            <person name="Wilson D."/>
            <person name="Wilson R.K."/>
            <person name="Wing R.A."/>
            <person name="Wolfner M.F."/>
            <person name="Wong A."/>
            <person name="Wong G.K."/>
            <person name="Wu C.I."/>
            <person name="Wu G."/>
            <person name="Yamamoto D."/>
            <person name="Yang H.P."/>
            <person name="Yang S.P."/>
            <person name="Yorke J.A."/>
            <person name="Yoshida K."/>
            <person name="Zdobnov E."/>
            <person name="Zhang P."/>
            <person name="Zhang Y."/>
            <person name="Zimin A.V."/>
            <person name="Baldwin J."/>
            <person name="Abdouelleil A."/>
            <person name="Abdulkadir J."/>
            <person name="Abebe A."/>
            <person name="Abera B."/>
            <person name="Abreu J."/>
            <person name="Acer S.C."/>
            <person name="Aftuck L."/>
            <person name="Alexander A."/>
            <person name="An P."/>
            <person name="Anderson E."/>
            <person name="Anderson S."/>
            <person name="Arachi H."/>
            <person name="Azer M."/>
            <person name="Bachantsang P."/>
            <person name="Barry A."/>
            <person name="Bayul T."/>
            <person name="Berlin A."/>
            <person name="Bessette D."/>
            <person name="Bloom T."/>
            <person name="Blye J."/>
            <person name="Boguslavskiy L."/>
            <person name="Bonnet C."/>
            <person name="Boukhgalter B."/>
            <person name="Bourzgui I."/>
            <person name="Brown A."/>
            <person name="Cahill P."/>
            <person name="Channer S."/>
            <person name="Cheshatsang Y."/>
            <person name="Chuda L."/>
            <person name="Citroen M."/>
            <person name="Collymore A."/>
            <person name="Cooke P."/>
            <person name="Costello M."/>
            <person name="D'Aco K."/>
            <person name="Daza R."/>
            <person name="De Haan G."/>
            <person name="DeGray S."/>
            <person name="DeMaso C."/>
            <person name="Dhargay N."/>
            <person name="Dooley K."/>
            <person name="Dooley E."/>
            <person name="Doricent M."/>
            <person name="Dorje P."/>
            <person name="Dorjee K."/>
            <person name="Dupes A."/>
            <person name="Elong R."/>
            <person name="Falk J."/>
            <person name="Farina A."/>
            <person name="Faro S."/>
            <person name="Ferguson D."/>
            <person name="Fisher S."/>
            <person name="Foley C.D."/>
            <person name="Franke A."/>
            <person name="Friedrich D."/>
            <person name="Gadbois L."/>
            <person name="Gearin G."/>
            <person name="Gearin C.R."/>
            <person name="Giannoukos G."/>
            <person name="Goode T."/>
            <person name="Graham J."/>
            <person name="Grandbois E."/>
            <person name="Grewal S."/>
            <person name="Gyaltsen K."/>
            <person name="Hafez N."/>
            <person name="Hagos B."/>
            <person name="Hall J."/>
            <person name="Henson C."/>
            <person name="Hollinger A."/>
            <person name="Honan T."/>
            <person name="Huard M.D."/>
            <person name="Hughes L."/>
            <person name="Hurhula B."/>
            <person name="Husby M.E."/>
            <person name="Kamat A."/>
            <person name="Kanga B."/>
            <person name="Kashin S."/>
            <person name="Khazanovich D."/>
            <person name="Kisner P."/>
            <person name="Lance K."/>
            <person name="Lara M."/>
            <person name="Lee W."/>
            <person name="Lennon N."/>
            <person name="Letendre F."/>
            <person name="LeVine R."/>
            <person name="Lipovsky A."/>
            <person name="Liu X."/>
            <person name="Liu J."/>
            <person name="Liu S."/>
            <person name="Lokyitsang T."/>
            <person name="Lokyitsang Y."/>
            <person name="Lubonja R."/>
            <person name="Lui A."/>
            <person name="MacDonald P."/>
            <person name="Magnisalis V."/>
            <person name="Maru K."/>
            <person name="Matthews C."/>
            <person name="McCusker W."/>
            <person name="McDonough S."/>
            <person name="Mehta T."/>
            <person name="Meldrim J."/>
            <person name="Meneus L."/>
            <person name="Mihai O."/>
            <person name="Mihalev A."/>
            <person name="Mihova T."/>
            <person name="Mittelman R."/>
            <person name="Mlenga V."/>
            <person name="Montmayeur A."/>
            <person name="Mulrain L."/>
            <person name="Navidi A."/>
            <person name="Naylor J."/>
            <person name="Negash T."/>
            <person name="Nguyen T."/>
            <person name="Nguyen N."/>
            <person name="Nicol R."/>
            <person name="Norbu C."/>
            <person name="Norbu N."/>
            <person name="Novod N."/>
            <person name="O'Neill B."/>
            <person name="Osman S."/>
            <person name="Markiewicz E."/>
            <person name="Oyono O.L."/>
            <person name="Patti C."/>
            <person name="Phunkhang P."/>
            <person name="Pierre F."/>
            <person name="Priest M."/>
            <person name="Raghuraman S."/>
            <person name="Rege F."/>
            <person name="Reyes R."/>
            <person name="Rise C."/>
            <person name="Rogov P."/>
            <person name="Ross K."/>
            <person name="Ryan E."/>
            <person name="Settipalli S."/>
            <person name="Shea T."/>
            <person name="Sherpa N."/>
            <person name="Shi L."/>
            <person name="Shih D."/>
            <person name="Sparrow T."/>
            <person name="Spaulding J."/>
            <person name="Stalker J."/>
            <person name="Stange-Thomann N."/>
            <person name="Stavropoulos S."/>
            <person name="Stone C."/>
            <person name="Strader C."/>
            <person name="Tesfaye S."/>
            <person name="Thomson T."/>
            <person name="Thoulutsang Y."/>
            <person name="Thoulutsang D."/>
            <person name="Topham K."/>
            <person name="Topping I."/>
            <person name="Tsamla T."/>
            <person name="Vassiliev H."/>
            <person name="Vo A."/>
            <person name="Wangchuk T."/>
            <person name="Wangdi T."/>
            <person name="Weiand M."/>
            <person name="Wilkinson J."/>
            <person name="Wilson A."/>
            <person name="Yadav S."/>
            <person name="Young G."/>
            <person name="Yu Q."/>
            <person name="Zembek L."/>
            <person name="Zhong D."/>
            <person name="Zimmer A."/>
            <person name="Zwirko Z."/>
            <person name="Jaffe D.B."/>
            <person name="Alvarez P."/>
            <person name="Brockman W."/>
            <person name="Butler J."/>
            <person name="Chin C."/>
            <person name="Gnerre S."/>
            <person name="Grabherr M."/>
            <person name="Kleber M."/>
            <person name="Mauceli E."/>
            <person name="MacCallum I."/>
        </authorList>
    </citation>
    <scope>NUCLEOTIDE SEQUENCE [LARGE SCALE GENOMIC DNA]</scope>
    <source>
        <strain evidence="15">Tucson 15081-1352.22</strain>
    </source>
</reference>
<dbReference type="SUPFAM" id="SSF54897">
    <property type="entry name" value="Protease propeptides/inhibitors"/>
    <property type="match status" value="1"/>
</dbReference>
<keyword evidence="3" id="KW-0121">Carboxypeptidase</keyword>
<keyword evidence="8" id="KW-0862">Zinc</keyword>
<dbReference type="GO" id="GO:0006508">
    <property type="term" value="P:proteolysis"/>
    <property type="evidence" value="ECO:0007669"/>
    <property type="project" value="UniProtKB-KW"/>
</dbReference>
<dbReference type="InterPro" id="IPR003146">
    <property type="entry name" value="M14A_act_pep"/>
</dbReference>
<dbReference type="Pfam" id="PF00246">
    <property type="entry name" value="Peptidase_M14"/>
    <property type="match status" value="1"/>
</dbReference>
<dbReference type="InParanoid" id="A0A0Q9XHK6"/>
<comment type="similarity">
    <text evidence="2 11">Belongs to the peptidase M14 family.</text>
</comment>
<evidence type="ECO:0000256" key="9">
    <source>
        <dbReference type="ARBA" id="ARBA00023049"/>
    </source>
</evidence>
<keyword evidence="4" id="KW-0645">Protease</keyword>
<dbReference type="SUPFAM" id="SSF53187">
    <property type="entry name" value="Zn-dependent exopeptidases"/>
    <property type="match status" value="1"/>
</dbReference>
<gene>
    <name evidence="14" type="primary">Dmoj\GI26563</name>
    <name evidence="14" type="ORF">Dmoj_GI26563</name>
</gene>
<name>A0A0Q9XHK6_DROMO</name>
<dbReference type="GO" id="GO:0004181">
    <property type="term" value="F:metallocarboxypeptidase activity"/>
    <property type="evidence" value="ECO:0007669"/>
    <property type="project" value="InterPro"/>
</dbReference>
<evidence type="ECO:0000256" key="7">
    <source>
        <dbReference type="ARBA" id="ARBA00022801"/>
    </source>
</evidence>
<evidence type="ECO:0000259" key="13">
    <source>
        <dbReference type="PROSITE" id="PS52035"/>
    </source>
</evidence>
<dbReference type="EMBL" id="CH935793">
    <property type="protein sequence ID" value="KRG07899.1"/>
    <property type="molecule type" value="Genomic_DNA"/>
</dbReference>
<sequence length="181" mass="20947">MKVLLVFVLISLAALASARKPFAARYDNFKVYRAFVEDNEQLEEFKKIHHHLQVHILHEIGGPNRSYDVIVGPLFQRAFEQVLHDLQVQYDIIVEDLQALLDESSVDEDAPMDWETYHPLDVIYDWVDEQCDQHDYLECQVIGHSYEGRPIKSVKLSKREGNKAIVIEGNIHAMEWISSAT</sequence>
<dbReference type="SMR" id="A0A0Q9XHK6"/>
<protein>
    <recommendedName>
        <fullName evidence="13">Peptidase M14 domain-containing protein</fullName>
    </recommendedName>
</protein>
<evidence type="ECO:0000256" key="4">
    <source>
        <dbReference type="ARBA" id="ARBA00022670"/>
    </source>
</evidence>
<dbReference type="InterPro" id="IPR000834">
    <property type="entry name" value="Peptidase_M14"/>
</dbReference>
<dbReference type="GO" id="GO:0008270">
    <property type="term" value="F:zinc ion binding"/>
    <property type="evidence" value="ECO:0007669"/>
    <property type="project" value="InterPro"/>
</dbReference>
<evidence type="ECO:0000256" key="5">
    <source>
        <dbReference type="ARBA" id="ARBA00022723"/>
    </source>
</evidence>
<keyword evidence="15" id="KW-1185">Reference proteome</keyword>
<feature type="domain" description="Peptidase M14" evidence="13">
    <location>
        <begin position="116"/>
        <end position="181"/>
    </location>
</feature>